<comment type="caution">
    <text evidence="3">The sequence shown here is derived from an EMBL/GenBank/DDBJ whole genome shotgun (WGS) entry which is preliminary data.</text>
</comment>
<sequence>MVSAASIPMEDRDMSWLKDPHFERVHAKLLEKNSVNWKALEFVSVSGDQVHVKDLQLQGEHTIDIANLQPVVPDMTGDFVTVTAGPMAGKIFKDPDNVSLTYRTPILLDRLDHERRHRKMLEISQEEYDRLTRNAERAGVLEKENSSLRKENWEQQARLSEEDNDVGKPLPHPEGRQGRKDSGFALNNVLAFETVEQVNTVKGMCHVYASVFLNLTKTWSKQNHENKEAMMRALMNDYLVYRQYKEGWVIKEILMEYLENKASGYRQYYKDMPTEVHYLEEARTYCLGKGGNDEATKSQKGKKKKKRTSRRGEDSEDCEMPEINHERARPTTVDPPKPRAKSSKTKERKLAPTQYAIDARRTARNAQDAPEAATSTARQATGALNPGSAPCQAARTPQPGAASAPRNAAAPRPVTISKPAAISKPVAALRPVAASRPVATPRPVAVSKPVTAPRPVTASKPAPVPKPVTASSTPTPLPPDNAPNSVPTSDWLEAPEEACFDEIYMQTPPFVTITNRTRPSVPSVTEKVQAASEAMATLPIDHATESDGPGAVKTKSASGKGKSLQDAAPPLATCTTRSHAAQKRKSDDLQELSRPPAKKQRMDIQRCPHDGCVSIPVDGLTQKLKRTLDKLVNGANLTLEYRDKLNVQVHDKLRAAVANMAQELDWPLNVDFKSLPDHLTDLEEQIFGLTDNEIVLDLCYPWLSLVKSLQKAGANAEDLSHWEDKRLYDMMRANLHTGYYGPMSMKIIKDWFVKTYPQDTTEPKIARIMADVILEKMIGLLETWWTGMQGWTLTYCQFLDLVAIPGIANILIEDNMRLTPFEVEKLRQDSYSYGVMFHCITAIHDAPRTGELLRLSRKKELQLPTVYSYSLKVEL</sequence>
<feature type="region of interest" description="Disordered" evidence="1">
    <location>
        <begin position="438"/>
        <end position="485"/>
    </location>
</feature>
<feature type="domain" description="Restriction of telomere capping protein 4 C-terminal" evidence="2">
    <location>
        <begin position="725"/>
        <end position="837"/>
    </location>
</feature>
<organism evidence="3 4">
    <name type="scientific">Cyclocybe aegerita</name>
    <name type="common">Black poplar mushroom</name>
    <name type="synonym">Agrocybe aegerita</name>
    <dbReference type="NCBI Taxonomy" id="1973307"/>
    <lineage>
        <taxon>Eukaryota</taxon>
        <taxon>Fungi</taxon>
        <taxon>Dikarya</taxon>
        <taxon>Basidiomycota</taxon>
        <taxon>Agaricomycotina</taxon>
        <taxon>Agaricomycetes</taxon>
        <taxon>Agaricomycetidae</taxon>
        <taxon>Agaricales</taxon>
        <taxon>Agaricineae</taxon>
        <taxon>Bolbitiaceae</taxon>
        <taxon>Cyclocybe</taxon>
    </lineage>
</organism>
<evidence type="ECO:0000313" key="3">
    <source>
        <dbReference type="EMBL" id="CAA7265993.1"/>
    </source>
</evidence>
<feature type="compositionally biased region" description="Basic residues" evidence="1">
    <location>
        <begin position="299"/>
        <end position="309"/>
    </location>
</feature>
<dbReference type="EMBL" id="CACVBS010000052">
    <property type="protein sequence ID" value="CAA7265993.1"/>
    <property type="molecule type" value="Genomic_DNA"/>
</dbReference>
<dbReference type="AlphaFoldDB" id="A0A8S0XM86"/>
<feature type="region of interest" description="Disordered" evidence="1">
    <location>
        <begin position="289"/>
        <end position="413"/>
    </location>
</feature>
<dbReference type="InterPro" id="IPR028094">
    <property type="entry name" value="RTC4_C"/>
</dbReference>
<protein>
    <recommendedName>
        <fullName evidence="2">Restriction of telomere capping protein 4 C-terminal domain-containing protein</fullName>
    </recommendedName>
</protein>
<gene>
    <name evidence="3" type="ORF">AAE3_LOCUS8319</name>
</gene>
<dbReference type="Pfam" id="PF14474">
    <property type="entry name" value="RTC4"/>
    <property type="match status" value="1"/>
</dbReference>
<keyword evidence="4" id="KW-1185">Reference proteome</keyword>
<evidence type="ECO:0000313" key="4">
    <source>
        <dbReference type="Proteomes" id="UP000467700"/>
    </source>
</evidence>
<evidence type="ECO:0000259" key="2">
    <source>
        <dbReference type="Pfam" id="PF14474"/>
    </source>
</evidence>
<feature type="compositionally biased region" description="Low complexity" evidence="1">
    <location>
        <begin position="399"/>
        <end position="413"/>
    </location>
</feature>
<feature type="region of interest" description="Disordered" evidence="1">
    <location>
        <begin position="540"/>
        <end position="604"/>
    </location>
</feature>
<evidence type="ECO:0000256" key="1">
    <source>
        <dbReference type="SAM" id="MobiDB-lite"/>
    </source>
</evidence>
<reference evidence="3 4" key="1">
    <citation type="submission" date="2020-01" db="EMBL/GenBank/DDBJ databases">
        <authorList>
            <person name="Gupta K D."/>
        </authorList>
    </citation>
    <scope>NUCLEOTIDE SEQUENCE [LARGE SCALE GENOMIC DNA]</scope>
</reference>
<name>A0A8S0XM86_CYCAE</name>
<dbReference type="Proteomes" id="UP000467700">
    <property type="component" value="Unassembled WGS sequence"/>
</dbReference>
<proteinExistence type="predicted"/>
<dbReference type="OrthoDB" id="2686745at2759"/>
<accession>A0A8S0XM86</accession>
<feature type="compositionally biased region" description="Basic and acidic residues" evidence="1">
    <location>
        <begin position="142"/>
        <end position="153"/>
    </location>
</feature>
<feature type="region of interest" description="Disordered" evidence="1">
    <location>
        <begin position="142"/>
        <end position="181"/>
    </location>
</feature>
<feature type="compositionally biased region" description="Basic and acidic residues" evidence="1">
    <location>
        <begin position="171"/>
        <end position="181"/>
    </location>
</feature>